<evidence type="ECO:0000313" key="1">
    <source>
        <dbReference type="EMBL" id="KAI3817293.1"/>
    </source>
</evidence>
<evidence type="ECO:0000313" key="2">
    <source>
        <dbReference type="Proteomes" id="UP001056120"/>
    </source>
</evidence>
<reference evidence="1 2" key="2">
    <citation type="journal article" date="2022" name="Mol. Ecol. Resour.">
        <title>The genomes of chicory, endive, great burdock and yacon provide insights into Asteraceae paleo-polyploidization history and plant inulin production.</title>
        <authorList>
            <person name="Fan W."/>
            <person name="Wang S."/>
            <person name="Wang H."/>
            <person name="Wang A."/>
            <person name="Jiang F."/>
            <person name="Liu H."/>
            <person name="Zhao H."/>
            <person name="Xu D."/>
            <person name="Zhang Y."/>
        </authorList>
    </citation>
    <scope>NUCLEOTIDE SEQUENCE [LARGE SCALE GENOMIC DNA]</scope>
    <source>
        <strain evidence="2">cv. Yunnan</strain>
        <tissue evidence="1">Leaves</tissue>
    </source>
</reference>
<keyword evidence="2" id="KW-1185">Reference proteome</keyword>
<gene>
    <name evidence="1" type="ORF">L1987_11082</name>
</gene>
<dbReference type="EMBL" id="CM042021">
    <property type="protein sequence ID" value="KAI3817293.1"/>
    <property type="molecule type" value="Genomic_DNA"/>
</dbReference>
<organism evidence="1 2">
    <name type="scientific">Smallanthus sonchifolius</name>
    <dbReference type="NCBI Taxonomy" id="185202"/>
    <lineage>
        <taxon>Eukaryota</taxon>
        <taxon>Viridiplantae</taxon>
        <taxon>Streptophyta</taxon>
        <taxon>Embryophyta</taxon>
        <taxon>Tracheophyta</taxon>
        <taxon>Spermatophyta</taxon>
        <taxon>Magnoliopsida</taxon>
        <taxon>eudicotyledons</taxon>
        <taxon>Gunneridae</taxon>
        <taxon>Pentapetalae</taxon>
        <taxon>asterids</taxon>
        <taxon>campanulids</taxon>
        <taxon>Asterales</taxon>
        <taxon>Asteraceae</taxon>
        <taxon>Asteroideae</taxon>
        <taxon>Heliantheae alliance</taxon>
        <taxon>Millerieae</taxon>
        <taxon>Smallanthus</taxon>
    </lineage>
</organism>
<name>A0ACB9JC73_9ASTR</name>
<protein>
    <submittedName>
        <fullName evidence="1">Uncharacterized protein</fullName>
    </submittedName>
</protein>
<proteinExistence type="predicted"/>
<reference evidence="2" key="1">
    <citation type="journal article" date="2022" name="Mol. Ecol. Resour.">
        <title>The genomes of chicory, endive, great burdock and yacon provide insights into Asteraceae palaeo-polyploidization history and plant inulin production.</title>
        <authorList>
            <person name="Fan W."/>
            <person name="Wang S."/>
            <person name="Wang H."/>
            <person name="Wang A."/>
            <person name="Jiang F."/>
            <person name="Liu H."/>
            <person name="Zhao H."/>
            <person name="Xu D."/>
            <person name="Zhang Y."/>
        </authorList>
    </citation>
    <scope>NUCLEOTIDE SEQUENCE [LARGE SCALE GENOMIC DNA]</scope>
    <source>
        <strain evidence="2">cv. Yunnan</strain>
    </source>
</reference>
<accession>A0ACB9JC73</accession>
<sequence>MEVQLSTMFFFFISTAVLLASTTSGQAFPPTSYDTDYIRTCCETTRYPETCFTTLSNYSGAIQHDPYCLAMVAIHVALHNATHMANYVSNMSLQVGSSNTTESAAISDCSSVFGDAVDEIHKSQIEMRRLGLTGESLRFQLSNVQTWMSAALTNEDTCMDGFEGVAADDVKADVCDRVVAVKEVTSNALALVNRYADTISA</sequence>
<dbReference type="Proteomes" id="UP001056120">
    <property type="component" value="Linkage Group LG04"/>
</dbReference>
<comment type="caution">
    <text evidence="1">The sequence shown here is derived from an EMBL/GenBank/DDBJ whole genome shotgun (WGS) entry which is preliminary data.</text>
</comment>